<proteinExistence type="predicted"/>
<dbReference type="EMBL" id="VSSQ01020929">
    <property type="protein sequence ID" value="MPM66173.1"/>
    <property type="molecule type" value="Genomic_DNA"/>
</dbReference>
<protein>
    <submittedName>
        <fullName evidence="1">Uncharacterized protein</fullName>
    </submittedName>
</protein>
<gene>
    <name evidence="1" type="ORF">SDC9_113080</name>
</gene>
<name>A0A645BSH2_9ZZZZ</name>
<evidence type="ECO:0000313" key="1">
    <source>
        <dbReference type="EMBL" id="MPM66173.1"/>
    </source>
</evidence>
<sequence length="113" mass="12245">MQPVDLTLQAMQAYIALGDGLRHGRQVGLRVGQQLAVLLQAQARGLLLELEFGDALTQRVQRALGLHAPLVAGAQLRRQAVVLAAALAQRLLTRQLQRQRVLQATLRGGGRQA</sequence>
<accession>A0A645BSH2</accession>
<dbReference type="AlphaFoldDB" id="A0A645BSH2"/>
<comment type="caution">
    <text evidence="1">The sequence shown here is derived from an EMBL/GenBank/DDBJ whole genome shotgun (WGS) entry which is preliminary data.</text>
</comment>
<reference evidence="1" key="1">
    <citation type="submission" date="2019-08" db="EMBL/GenBank/DDBJ databases">
        <authorList>
            <person name="Kucharzyk K."/>
            <person name="Murdoch R.W."/>
            <person name="Higgins S."/>
            <person name="Loffler F."/>
        </authorList>
    </citation>
    <scope>NUCLEOTIDE SEQUENCE</scope>
</reference>
<organism evidence="1">
    <name type="scientific">bioreactor metagenome</name>
    <dbReference type="NCBI Taxonomy" id="1076179"/>
    <lineage>
        <taxon>unclassified sequences</taxon>
        <taxon>metagenomes</taxon>
        <taxon>ecological metagenomes</taxon>
    </lineage>
</organism>